<dbReference type="InterPro" id="IPR000182">
    <property type="entry name" value="GNAT_dom"/>
</dbReference>
<dbReference type="PANTHER" id="PTHR10545">
    <property type="entry name" value="DIAMINE N-ACETYLTRANSFERASE"/>
    <property type="match status" value="1"/>
</dbReference>
<accession>A0ABS9QD24</accession>
<reference evidence="4 5" key="1">
    <citation type="submission" date="2022-02" db="EMBL/GenBank/DDBJ databases">
        <title>Draft genome sequence of Mezorhizobium retamae strain IRAMC:0171 isolated from Retama raetam nodules.</title>
        <authorList>
            <person name="Bengaied R."/>
            <person name="Sbissi I."/>
            <person name="Huber K."/>
            <person name="Ghodbane F."/>
            <person name="Nouioui I."/>
            <person name="Tarhouni M."/>
            <person name="Gtari M."/>
        </authorList>
    </citation>
    <scope>NUCLEOTIDE SEQUENCE [LARGE SCALE GENOMIC DNA]</scope>
    <source>
        <strain evidence="4 5">IRAMC:0171</strain>
    </source>
</reference>
<dbReference type="SUPFAM" id="SSF55729">
    <property type="entry name" value="Acyl-CoA N-acyltransferases (Nat)"/>
    <property type="match status" value="1"/>
</dbReference>
<evidence type="ECO:0000313" key="5">
    <source>
        <dbReference type="Proteomes" id="UP001201701"/>
    </source>
</evidence>
<comment type="caution">
    <text evidence="4">The sequence shown here is derived from an EMBL/GenBank/DDBJ whole genome shotgun (WGS) entry which is preliminary data.</text>
</comment>
<gene>
    <name evidence="4" type="ORF">L4923_09755</name>
</gene>
<dbReference type="InterPro" id="IPR051016">
    <property type="entry name" value="Diverse_Substrate_AcTransf"/>
</dbReference>
<dbReference type="Proteomes" id="UP001201701">
    <property type="component" value="Unassembled WGS sequence"/>
</dbReference>
<evidence type="ECO:0000259" key="3">
    <source>
        <dbReference type="PROSITE" id="PS51186"/>
    </source>
</evidence>
<proteinExistence type="predicted"/>
<sequence>MISIRPAEKTDLIKLAALFEQMQQHYGVPCPAKDVILADLASLPAGVEILVAETDRLIGFATFSTIYPGPGLKSGFFLKDLFVAEAVRGRGVGQALLRRLARLAVARGLSRVDWTADRNNVRLLAFYDETGAMREEEKVFFRLTGQALQDFAGED</sequence>
<dbReference type="Pfam" id="PF00583">
    <property type="entry name" value="Acetyltransf_1"/>
    <property type="match status" value="1"/>
</dbReference>
<dbReference type="Gene3D" id="3.40.630.30">
    <property type="match status" value="1"/>
</dbReference>
<evidence type="ECO:0000313" key="4">
    <source>
        <dbReference type="EMBL" id="MCG7505305.1"/>
    </source>
</evidence>
<evidence type="ECO:0000256" key="2">
    <source>
        <dbReference type="ARBA" id="ARBA00023315"/>
    </source>
</evidence>
<protein>
    <submittedName>
        <fullName evidence="4">GNAT family N-acetyltransferase</fullName>
    </submittedName>
</protein>
<organism evidence="4 5">
    <name type="scientific">Mesorhizobium retamae</name>
    <dbReference type="NCBI Taxonomy" id="2912854"/>
    <lineage>
        <taxon>Bacteria</taxon>
        <taxon>Pseudomonadati</taxon>
        <taxon>Pseudomonadota</taxon>
        <taxon>Alphaproteobacteria</taxon>
        <taxon>Hyphomicrobiales</taxon>
        <taxon>Phyllobacteriaceae</taxon>
        <taxon>Mesorhizobium</taxon>
    </lineage>
</organism>
<dbReference type="CDD" id="cd04301">
    <property type="entry name" value="NAT_SF"/>
    <property type="match status" value="1"/>
</dbReference>
<dbReference type="RefSeq" id="WP_239364175.1">
    <property type="nucleotide sequence ID" value="NZ_JAKREW010000006.1"/>
</dbReference>
<dbReference type="PROSITE" id="PS51186">
    <property type="entry name" value="GNAT"/>
    <property type="match status" value="1"/>
</dbReference>
<name>A0ABS9QD24_9HYPH</name>
<dbReference type="PANTHER" id="PTHR10545:SF29">
    <property type="entry name" value="GH14572P-RELATED"/>
    <property type="match status" value="1"/>
</dbReference>
<feature type="domain" description="N-acetyltransferase" evidence="3">
    <location>
        <begin position="2"/>
        <end position="153"/>
    </location>
</feature>
<evidence type="ECO:0000256" key="1">
    <source>
        <dbReference type="ARBA" id="ARBA00022679"/>
    </source>
</evidence>
<keyword evidence="5" id="KW-1185">Reference proteome</keyword>
<keyword evidence="2" id="KW-0012">Acyltransferase</keyword>
<dbReference type="EMBL" id="JAKREW010000006">
    <property type="protein sequence ID" value="MCG7505305.1"/>
    <property type="molecule type" value="Genomic_DNA"/>
</dbReference>
<dbReference type="InterPro" id="IPR016181">
    <property type="entry name" value="Acyl_CoA_acyltransferase"/>
</dbReference>
<keyword evidence="1" id="KW-0808">Transferase</keyword>